<dbReference type="Proteomes" id="UP000243579">
    <property type="component" value="Unassembled WGS sequence"/>
</dbReference>
<dbReference type="InterPro" id="IPR011009">
    <property type="entry name" value="Kinase-like_dom_sf"/>
</dbReference>
<gene>
    <name evidence="4" type="ORF">ACHHYP_05749</name>
</gene>
<evidence type="ECO:0000313" key="5">
    <source>
        <dbReference type="Proteomes" id="UP000243579"/>
    </source>
</evidence>
<keyword evidence="4" id="KW-0418">Kinase</keyword>
<dbReference type="GO" id="GO:0004674">
    <property type="term" value="F:protein serine/threonine kinase activity"/>
    <property type="evidence" value="ECO:0007669"/>
    <property type="project" value="TreeGrafter"/>
</dbReference>
<evidence type="ECO:0000256" key="2">
    <source>
        <dbReference type="SAM" id="SignalP"/>
    </source>
</evidence>
<evidence type="ECO:0000259" key="3">
    <source>
        <dbReference type="PROSITE" id="PS50011"/>
    </source>
</evidence>
<dbReference type="EMBL" id="JNBR01000053">
    <property type="protein sequence ID" value="OQR99568.1"/>
    <property type="molecule type" value="Genomic_DNA"/>
</dbReference>
<evidence type="ECO:0000256" key="1">
    <source>
        <dbReference type="SAM" id="Phobius"/>
    </source>
</evidence>
<dbReference type="STRING" id="1202772.A0A1V9ZNK5"/>
<comment type="caution">
    <text evidence="4">The sequence shown here is derived from an EMBL/GenBank/DDBJ whole genome shotgun (WGS) entry which is preliminary data.</text>
</comment>
<dbReference type="InterPro" id="IPR008271">
    <property type="entry name" value="Ser/Thr_kinase_AS"/>
</dbReference>
<accession>A0A1V9ZNK5</accession>
<keyword evidence="1" id="KW-0812">Transmembrane</keyword>
<evidence type="ECO:0000313" key="4">
    <source>
        <dbReference type="EMBL" id="OQR99568.1"/>
    </source>
</evidence>
<sequence length="556" mass="61235">MINSLDSQFNFCVTEESDKSHFRFSMRLLATLALPLLAMAAPQCPYEQYNLEPLMLQNKILVADESCSSLGQVCIVDKAIQANVLTDVTYLPPSVTFLNMYSNEITQIVNHNWAHLTFLRLGLNPLKTIANVRLSRKLEFFGCEACPLANITVDPETYDALNALERSDGEEDSYGFFMTTNVSTDAAACNALGGAIRPLWAGKTNVSVTACVTSPTASSSKWTIVGASVGGVAFLLIIVGYVLYRSKRRTAPDNTMYASSVGRTMGTADSDGLFDLSRLRQHRLELAELRVTSSKPLAKGAFGEVWLGTYGPDVVAIKRLLTRDADNVQRFIDEIALMAEIDCPFIVSFVGASWRRPVEIECVVEYMNLGDLRSYLSAHGPDKFDWNTKLQCMVSITKGLTYLHTCDVPIVHRDLKSRNVLLDSVKGTKLTDFGVSRAVSDTLTNGIGTFQWMAPEVIVGTAYSVAADIYSFGIVLSEFSTHRLPYADLVHPKHGRPLTQQYIMTQVAQGLLQPTFQAVGVPAWVHELALQCLHVNPAERPSAPQLTAMLNKLKNI</sequence>
<feature type="signal peptide" evidence="2">
    <location>
        <begin position="1"/>
        <end position="40"/>
    </location>
</feature>
<dbReference type="PROSITE" id="PS00108">
    <property type="entry name" value="PROTEIN_KINASE_ST"/>
    <property type="match status" value="1"/>
</dbReference>
<dbReference type="PROSITE" id="PS50011">
    <property type="entry name" value="PROTEIN_KINASE_DOM"/>
    <property type="match status" value="1"/>
</dbReference>
<feature type="domain" description="Protein kinase" evidence="3">
    <location>
        <begin position="291"/>
        <end position="553"/>
    </location>
</feature>
<keyword evidence="1" id="KW-1133">Transmembrane helix</keyword>
<dbReference type="AlphaFoldDB" id="A0A1V9ZNK5"/>
<organism evidence="4 5">
    <name type="scientific">Achlya hypogyna</name>
    <name type="common">Oomycete</name>
    <name type="synonym">Protoachlya hypogyna</name>
    <dbReference type="NCBI Taxonomy" id="1202772"/>
    <lineage>
        <taxon>Eukaryota</taxon>
        <taxon>Sar</taxon>
        <taxon>Stramenopiles</taxon>
        <taxon>Oomycota</taxon>
        <taxon>Saprolegniomycetes</taxon>
        <taxon>Saprolegniales</taxon>
        <taxon>Achlyaceae</taxon>
        <taxon>Achlya</taxon>
    </lineage>
</organism>
<dbReference type="GO" id="GO:0005524">
    <property type="term" value="F:ATP binding"/>
    <property type="evidence" value="ECO:0007669"/>
    <property type="project" value="InterPro"/>
</dbReference>
<reference evidence="4 5" key="1">
    <citation type="journal article" date="2014" name="Genome Biol. Evol.">
        <title>The secreted proteins of Achlya hypogyna and Thraustotheca clavata identify the ancestral oomycete secretome and reveal gene acquisitions by horizontal gene transfer.</title>
        <authorList>
            <person name="Misner I."/>
            <person name="Blouin N."/>
            <person name="Leonard G."/>
            <person name="Richards T.A."/>
            <person name="Lane C.E."/>
        </authorList>
    </citation>
    <scope>NUCLEOTIDE SEQUENCE [LARGE SCALE GENOMIC DNA]</scope>
    <source>
        <strain evidence="4 5">ATCC 48635</strain>
    </source>
</reference>
<keyword evidence="5" id="KW-1185">Reference proteome</keyword>
<keyword evidence="4" id="KW-0808">Transferase</keyword>
<dbReference type="PANTHER" id="PTHR44329:SF214">
    <property type="entry name" value="PROTEIN KINASE DOMAIN-CONTAINING PROTEIN"/>
    <property type="match status" value="1"/>
</dbReference>
<keyword evidence="1" id="KW-0472">Membrane</keyword>
<dbReference type="Pfam" id="PF07714">
    <property type="entry name" value="PK_Tyr_Ser-Thr"/>
    <property type="match status" value="1"/>
</dbReference>
<dbReference type="OrthoDB" id="64506at2759"/>
<proteinExistence type="predicted"/>
<dbReference type="SUPFAM" id="SSF52058">
    <property type="entry name" value="L domain-like"/>
    <property type="match status" value="1"/>
</dbReference>
<dbReference type="InterPro" id="IPR000719">
    <property type="entry name" value="Prot_kinase_dom"/>
</dbReference>
<dbReference type="InterPro" id="IPR001245">
    <property type="entry name" value="Ser-Thr/Tyr_kinase_cat_dom"/>
</dbReference>
<protein>
    <submittedName>
        <fullName evidence="4">Protein kinase</fullName>
    </submittedName>
</protein>
<keyword evidence="2" id="KW-0732">Signal</keyword>
<dbReference type="Gene3D" id="1.10.510.10">
    <property type="entry name" value="Transferase(Phosphotransferase) domain 1"/>
    <property type="match status" value="1"/>
</dbReference>
<dbReference type="SMART" id="SM00220">
    <property type="entry name" value="S_TKc"/>
    <property type="match status" value="1"/>
</dbReference>
<dbReference type="SUPFAM" id="SSF56112">
    <property type="entry name" value="Protein kinase-like (PK-like)"/>
    <property type="match status" value="1"/>
</dbReference>
<feature type="chain" id="PRO_5012845389" evidence="2">
    <location>
        <begin position="41"/>
        <end position="556"/>
    </location>
</feature>
<dbReference type="InterPro" id="IPR051681">
    <property type="entry name" value="Ser/Thr_Kinases-Pseudokinases"/>
</dbReference>
<feature type="transmembrane region" description="Helical" evidence="1">
    <location>
        <begin position="222"/>
        <end position="244"/>
    </location>
</feature>
<name>A0A1V9ZNK5_ACHHY</name>
<dbReference type="Gene3D" id="3.30.200.20">
    <property type="entry name" value="Phosphorylase Kinase, domain 1"/>
    <property type="match status" value="1"/>
</dbReference>
<dbReference type="PANTHER" id="PTHR44329">
    <property type="entry name" value="SERINE/THREONINE-PROTEIN KINASE TNNI3K-RELATED"/>
    <property type="match status" value="1"/>
</dbReference>